<dbReference type="Gene3D" id="1.10.10.10">
    <property type="entry name" value="Winged helix-like DNA-binding domain superfamily/Winged helix DNA-binding domain"/>
    <property type="match status" value="1"/>
</dbReference>
<name>A0A0M2NL07_9FIRM</name>
<sequence>MTSEFTIAVHALVFLNHKKESKSSEELAKNVCTHPARIRKVMARLKKAGLVKTKEGIDGGYSFDLDPGCVTLRDICNALEVKIVSATWRSGSMDLECLIASGMADVMDEIYGGLDHLCRERLSHITIEQIDRKIFSGRKNESVARGKE</sequence>
<dbReference type="RefSeq" id="WP_046442745.1">
    <property type="nucleotide sequence ID" value="NZ_LAYJ01000068.1"/>
</dbReference>
<gene>
    <name evidence="1" type="ORF">CHK_0812</name>
</gene>
<proteinExistence type="predicted"/>
<dbReference type="AlphaFoldDB" id="A0A0M2NL07"/>
<comment type="caution">
    <text evidence="1">The sequence shown here is derived from an EMBL/GenBank/DDBJ whole genome shotgun (WGS) entry which is preliminary data.</text>
</comment>
<dbReference type="GO" id="GO:0003700">
    <property type="term" value="F:DNA-binding transcription factor activity"/>
    <property type="evidence" value="ECO:0007669"/>
    <property type="project" value="TreeGrafter"/>
</dbReference>
<evidence type="ECO:0000313" key="2">
    <source>
        <dbReference type="Proteomes" id="UP000034076"/>
    </source>
</evidence>
<dbReference type="InterPro" id="IPR000944">
    <property type="entry name" value="Tscrpt_reg_Rrf2"/>
</dbReference>
<accession>A0A0M2NL07</accession>
<evidence type="ECO:0000313" key="1">
    <source>
        <dbReference type="EMBL" id="KKI51646.1"/>
    </source>
</evidence>
<dbReference type="GO" id="GO:0005829">
    <property type="term" value="C:cytosol"/>
    <property type="evidence" value="ECO:0007669"/>
    <property type="project" value="TreeGrafter"/>
</dbReference>
<dbReference type="PANTHER" id="PTHR33221">
    <property type="entry name" value="WINGED HELIX-TURN-HELIX TRANSCRIPTIONAL REGULATOR, RRF2 FAMILY"/>
    <property type="match status" value="1"/>
</dbReference>
<keyword evidence="2" id="KW-1185">Reference proteome</keyword>
<organism evidence="1 2">
    <name type="scientific">Christensenella hongkongensis</name>
    <dbReference type="NCBI Taxonomy" id="270498"/>
    <lineage>
        <taxon>Bacteria</taxon>
        <taxon>Bacillati</taxon>
        <taxon>Bacillota</taxon>
        <taxon>Clostridia</taxon>
        <taxon>Christensenellales</taxon>
        <taxon>Christensenellaceae</taxon>
        <taxon>Christensenella</taxon>
    </lineage>
</organism>
<dbReference type="PATRIC" id="fig|270498.16.peg.410"/>
<protein>
    <submittedName>
        <fullName evidence="1">Putative transcriptional regulator</fullName>
    </submittedName>
</protein>
<reference evidence="1 2" key="1">
    <citation type="submission" date="2015-04" db="EMBL/GenBank/DDBJ databases">
        <title>Draft genome sequence of bacteremic isolate Catabacter hongkongensis type strain HKU16T.</title>
        <authorList>
            <person name="Lau S.K."/>
            <person name="Teng J.L."/>
            <person name="Huang Y."/>
            <person name="Curreem S.O."/>
            <person name="Tsui S.K."/>
            <person name="Woo P.C."/>
        </authorList>
    </citation>
    <scope>NUCLEOTIDE SEQUENCE [LARGE SCALE GENOMIC DNA]</scope>
    <source>
        <strain evidence="1 2">HKU16</strain>
    </source>
</reference>
<dbReference type="InterPro" id="IPR036390">
    <property type="entry name" value="WH_DNA-bd_sf"/>
</dbReference>
<dbReference type="InterPro" id="IPR036388">
    <property type="entry name" value="WH-like_DNA-bd_sf"/>
</dbReference>
<dbReference type="PROSITE" id="PS01332">
    <property type="entry name" value="HTH_RRF2_1"/>
    <property type="match status" value="1"/>
</dbReference>
<dbReference type="SUPFAM" id="SSF46785">
    <property type="entry name" value="Winged helix' DNA-binding domain"/>
    <property type="match status" value="1"/>
</dbReference>
<dbReference type="InterPro" id="IPR030489">
    <property type="entry name" value="TR_Rrf2-type_CS"/>
</dbReference>
<dbReference type="OrthoDB" id="3242805at2"/>
<dbReference type="Pfam" id="PF02082">
    <property type="entry name" value="Rrf2"/>
    <property type="match status" value="1"/>
</dbReference>
<dbReference type="STRING" id="270498.CHK_0812"/>
<dbReference type="PANTHER" id="PTHR33221:SF15">
    <property type="entry name" value="HTH-TYPE TRANSCRIPTIONAL REGULATOR YWGB-RELATED"/>
    <property type="match status" value="1"/>
</dbReference>
<dbReference type="Proteomes" id="UP000034076">
    <property type="component" value="Unassembled WGS sequence"/>
</dbReference>
<dbReference type="PROSITE" id="PS51197">
    <property type="entry name" value="HTH_RRF2_2"/>
    <property type="match status" value="1"/>
</dbReference>
<dbReference type="EMBL" id="LAYJ01000068">
    <property type="protein sequence ID" value="KKI51646.1"/>
    <property type="molecule type" value="Genomic_DNA"/>
</dbReference>